<gene>
    <name evidence="2" type="ORF">CINC_LOCUS11454</name>
</gene>
<evidence type="ECO:0000256" key="1">
    <source>
        <dbReference type="SAM" id="MobiDB-lite"/>
    </source>
</evidence>
<feature type="region of interest" description="Disordered" evidence="1">
    <location>
        <begin position="203"/>
        <end position="227"/>
    </location>
</feature>
<protein>
    <submittedName>
        <fullName evidence="2">Uncharacterized protein</fullName>
    </submittedName>
</protein>
<organism evidence="2 3">
    <name type="scientific">Chrysodeixis includens</name>
    <name type="common">Soybean looper</name>
    <name type="synonym">Pseudoplusia includens</name>
    <dbReference type="NCBI Taxonomy" id="689277"/>
    <lineage>
        <taxon>Eukaryota</taxon>
        <taxon>Metazoa</taxon>
        <taxon>Ecdysozoa</taxon>
        <taxon>Arthropoda</taxon>
        <taxon>Hexapoda</taxon>
        <taxon>Insecta</taxon>
        <taxon>Pterygota</taxon>
        <taxon>Neoptera</taxon>
        <taxon>Endopterygota</taxon>
        <taxon>Lepidoptera</taxon>
        <taxon>Glossata</taxon>
        <taxon>Ditrysia</taxon>
        <taxon>Noctuoidea</taxon>
        <taxon>Noctuidae</taxon>
        <taxon>Plusiinae</taxon>
        <taxon>Chrysodeixis</taxon>
    </lineage>
</organism>
<dbReference type="AlphaFoldDB" id="A0A9N8KR17"/>
<name>A0A9N8KR17_CHRIL</name>
<dbReference type="Proteomes" id="UP001154114">
    <property type="component" value="Chromosome 6"/>
</dbReference>
<evidence type="ECO:0000313" key="3">
    <source>
        <dbReference type="Proteomes" id="UP001154114"/>
    </source>
</evidence>
<proteinExistence type="predicted"/>
<evidence type="ECO:0000313" key="2">
    <source>
        <dbReference type="EMBL" id="CAD0197169.1"/>
    </source>
</evidence>
<reference evidence="2" key="1">
    <citation type="submission" date="2021-12" db="EMBL/GenBank/DDBJ databases">
        <authorList>
            <person name="King R."/>
        </authorList>
    </citation>
    <scope>NUCLEOTIDE SEQUENCE</scope>
</reference>
<sequence length="227" mass="25231">MQAVHVPLVIAADNLNEKIPGRDRAAIRNHHYRQMAGDSEIHSHHYSRDIDCSARIANKNTSRPPASMFILSHRSLVAAHPLPRPQSSPIKWLSKAQQFSSNNGCFSKVQRYLSKQNNCHLLPQPPEGNKIDDNHLPDYIKRINFPIWRAKCDAPRSASCRSLQSVCGSHYLPGSGHNQETRIESDLGCPAAAGHGSCQRQRTTFRLETVGPAGDKRRDATSSANET</sequence>
<accession>A0A9N8KR17</accession>
<keyword evidence="3" id="KW-1185">Reference proteome</keyword>
<dbReference type="EMBL" id="LR824009">
    <property type="protein sequence ID" value="CAD0197169.1"/>
    <property type="molecule type" value="Genomic_DNA"/>
</dbReference>